<evidence type="ECO:0000313" key="2">
    <source>
        <dbReference type="EMBL" id="UYV79142.1"/>
    </source>
</evidence>
<evidence type="ECO:0000256" key="1">
    <source>
        <dbReference type="SAM" id="MobiDB-lite"/>
    </source>
</evidence>
<feature type="region of interest" description="Disordered" evidence="1">
    <location>
        <begin position="72"/>
        <end position="100"/>
    </location>
</feature>
<organism evidence="2 3">
    <name type="scientific">Cordylochernes scorpioides</name>
    <dbReference type="NCBI Taxonomy" id="51811"/>
    <lineage>
        <taxon>Eukaryota</taxon>
        <taxon>Metazoa</taxon>
        <taxon>Ecdysozoa</taxon>
        <taxon>Arthropoda</taxon>
        <taxon>Chelicerata</taxon>
        <taxon>Arachnida</taxon>
        <taxon>Pseudoscorpiones</taxon>
        <taxon>Cheliferoidea</taxon>
        <taxon>Chernetidae</taxon>
        <taxon>Cordylochernes</taxon>
    </lineage>
</organism>
<accession>A0ABY6LG06</accession>
<dbReference type="EMBL" id="CP092879">
    <property type="protein sequence ID" value="UYV79142.1"/>
    <property type="molecule type" value="Genomic_DNA"/>
</dbReference>
<proteinExistence type="predicted"/>
<evidence type="ECO:0000313" key="3">
    <source>
        <dbReference type="Proteomes" id="UP001235939"/>
    </source>
</evidence>
<keyword evidence="3" id="KW-1185">Reference proteome</keyword>
<dbReference type="Proteomes" id="UP001235939">
    <property type="component" value="Chromosome 17"/>
</dbReference>
<protein>
    <submittedName>
        <fullName evidence="2">Uncharacterized protein</fullName>
    </submittedName>
</protein>
<sequence>MSMGWVIRHGLDDDALAILASAKTRIYRYFLDMELSSVQEDLVWRRTLSRNDVKVSSPALGAVARKEGRLTLADMAPTGTSTDGHVQTPEVMSDPPESFL</sequence>
<name>A0ABY6LG06_9ARAC</name>
<gene>
    <name evidence="2" type="ORF">LAZ67_17001232</name>
</gene>
<reference evidence="2 3" key="1">
    <citation type="submission" date="2022-01" db="EMBL/GenBank/DDBJ databases">
        <title>A chromosomal length assembly of Cordylochernes scorpioides.</title>
        <authorList>
            <person name="Zeh D."/>
            <person name="Zeh J."/>
        </authorList>
    </citation>
    <scope>NUCLEOTIDE SEQUENCE [LARGE SCALE GENOMIC DNA]</scope>
    <source>
        <strain evidence="2">IN4F17</strain>
        <tissue evidence="2">Whole Body</tissue>
    </source>
</reference>